<dbReference type="AlphaFoldDB" id="A0A6P8FZ89"/>
<sequence>MDTSSKNLQFLAVDDSNFHAHILLVGKLQRVKCMAYLRSKDVKQQSFHESCSTLQSDDSKQSLRSSSSSGDHFLKERVVVPLVDTVFLIKKSLQKGILQLQDKANNAHRATKRIEILHGLLHEKYKVSEAFIRILTRRIISLLSVQEKKENWVIAQALSGHFVAEGGSFRHMLWVHLEDTVASALAQILAVIDGDNNLDNLISDQSPEMNNLDNLISDQAPEMAQLWLRIFQGDQWDLLNIPVIQSVFKWLGYTVTLQMCLI</sequence>
<reference evidence="2" key="1">
    <citation type="submission" date="2025-08" db="UniProtKB">
        <authorList>
            <consortium name="RefSeq"/>
        </authorList>
    </citation>
    <scope>IDENTIFICATION</scope>
</reference>
<protein>
    <submittedName>
        <fullName evidence="2">E3 ubiquitin-protein ligase rnf213-alpha-like</fullName>
    </submittedName>
</protein>
<dbReference type="InterPro" id="IPR031248">
    <property type="entry name" value="RNF213"/>
</dbReference>
<evidence type="ECO:0000313" key="2">
    <source>
        <dbReference type="RefSeq" id="XP_031428791.2"/>
    </source>
</evidence>
<dbReference type="RefSeq" id="XP_031428791.2">
    <property type="nucleotide sequence ID" value="XM_031572931.2"/>
</dbReference>
<organism evidence="1 2">
    <name type="scientific">Clupea harengus</name>
    <name type="common">Atlantic herring</name>
    <dbReference type="NCBI Taxonomy" id="7950"/>
    <lineage>
        <taxon>Eukaryota</taxon>
        <taxon>Metazoa</taxon>
        <taxon>Chordata</taxon>
        <taxon>Craniata</taxon>
        <taxon>Vertebrata</taxon>
        <taxon>Euteleostomi</taxon>
        <taxon>Actinopterygii</taxon>
        <taxon>Neopterygii</taxon>
        <taxon>Teleostei</taxon>
        <taxon>Clupei</taxon>
        <taxon>Clupeiformes</taxon>
        <taxon>Clupeoidei</taxon>
        <taxon>Clupeidae</taxon>
        <taxon>Clupea</taxon>
    </lineage>
</organism>
<dbReference type="OrthoDB" id="2423195at2759"/>
<evidence type="ECO:0000313" key="1">
    <source>
        <dbReference type="Proteomes" id="UP000515152"/>
    </source>
</evidence>
<accession>A0A6P8FZ89</accession>
<dbReference type="GO" id="GO:0016887">
    <property type="term" value="F:ATP hydrolysis activity"/>
    <property type="evidence" value="ECO:0007669"/>
    <property type="project" value="InterPro"/>
</dbReference>
<dbReference type="GeneID" id="116221771"/>
<gene>
    <name evidence="2" type="primary">LOC116221771</name>
</gene>
<name>A0A6P8FZ89_CLUHA</name>
<dbReference type="Proteomes" id="UP000515152">
    <property type="component" value="Chromosome 9"/>
</dbReference>
<dbReference type="PANTHER" id="PTHR22605:SF16">
    <property type="entry name" value="E3 UBIQUITIN-PROTEIN LIGASE RNF213"/>
    <property type="match status" value="1"/>
</dbReference>
<dbReference type="KEGG" id="char:116221771"/>
<dbReference type="GO" id="GO:0004842">
    <property type="term" value="F:ubiquitin-protein transferase activity"/>
    <property type="evidence" value="ECO:0007669"/>
    <property type="project" value="InterPro"/>
</dbReference>
<proteinExistence type="predicted"/>
<keyword evidence="1" id="KW-1185">Reference proteome</keyword>
<dbReference type="PANTHER" id="PTHR22605">
    <property type="entry name" value="RZ-TYPE DOMAIN-CONTAINING PROTEIN"/>
    <property type="match status" value="1"/>
</dbReference>